<proteinExistence type="predicted"/>
<evidence type="ECO:0000313" key="2">
    <source>
        <dbReference type="Proteomes" id="UP000184499"/>
    </source>
</evidence>
<evidence type="ECO:0000313" key="1">
    <source>
        <dbReference type="EMBL" id="OJJ65831.1"/>
    </source>
</evidence>
<accession>A0A1L9U2D6</accession>
<dbReference type="GeneID" id="93577534"/>
<organism evidence="1 2">
    <name type="scientific">Aspergillus brasiliensis (strain CBS 101740 / IMI 381727 / IBT 21946)</name>
    <dbReference type="NCBI Taxonomy" id="767769"/>
    <lineage>
        <taxon>Eukaryota</taxon>
        <taxon>Fungi</taxon>
        <taxon>Dikarya</taxon>
        <taxon>Ascomycota</taxon>
        <taxon>Pezizomycotina</taxon>
        <taxon>Eurotiomycetes</taxon>
        <taxon>Eurotiomycetidae</taxon>
        <taxon>Eurotiales</taxon>
        <taxon>Aspergillaceae</taxon>
        <taxon>Aspergillus</taxon>
        <taxon>Aspergillus subgen. Circumdati</taxon>
    </lineage>
</organism>
<dbReference type="AlphaFoldDB" id="A0A1L9U2D6"/>
<dbReference type="OrthoDB" id="10602811at2759"/>
<keyword evidence="2" id="KW-1185">Reference proteome</keyword>
<reference evidence="2" key="1">
    <citation type="journal article" date="2017" name="Genome Biol.">
        <title>Comparative genomics reveals high biological diversity and specific adaptations in the industrially and medically important fungal genus Aspergillus.</title>
        <authorList>
            <person name="de Vries R.P."/>
            <person name="Riley R."/>
            <person name="Wiebenga A."/>
            <person name="Aguilar-Osorio G."/>
            <person name="Amillis S."/>
            <person name="Uchima C.A."/>
            <person name="Anderluh G."/>
            <person name="Asadollahi M."/>
            <person name="Askin M."/>
            <person name="Barry K."/>
            <person name="Battaglia E."/>
            <person name="Bayram O."/>
            <person name="Benocci T."/>
            <person name="Braus-Stromeyer S.A."/>
            <person name="Caldana C."/>
            <person name="Canovas D."/>
            <person name="Cerqueira G.C."/>
            <person name="Chen F."/>
            <person name="Chen W."/>
            <person name="Choi C."/>
            <person name="Clum A."/>
            <person name="Dos Santos R.A."/>
            <person name="Damasio A.R."/>
            <person name="Diallinas G."/>
            <person name="Emri T."/>
            <person name="Fekete E."/>
            <person name="Flipphi M."/>
            <person name="Freyberg S."/>
            <person name="Gallo A."/>
            <person name="Gournas C."/>
            <person name="Habgood R."/>
            <person name="Hainaut M."/>
            <person name="Harispe M.L."/>
            <person name="Henrissat B."/>
            <person name="Hilden K.S."/>
            <person name="Hope R."/>
            <person name="Hossain A."/>
            <person name="Karabika E."/>
            <person name="Karaffa L."/>
            <person name="Karanyi Z."/>
            <person name="Krasevec N."/>
            <person name="Kuo A."/>
            <person name="Kusch H."/>
            <person name="LaButti K."/>
            <person name="Lagendijk E.L."/>
            <person name="Lapidus A."/>
            <person name="Levasseur A."/>
            <person name="Lindquist E."/>
            <person name="Lipzen A."/>
            <person name="Logrieco A.F."/>
            <person name="MacCabe A."/>
            <person name="Maekelae M.R."/>
            <person name="Malavazi I."/>
            <person name="Melin P."/>
            <person name="Meyer V."/>
            <person name="Mielnichuk N."/>
            <person name="Miskei M."/>
            <person name="Molnar A.P."/>
            <person name="Mule G."/>
            <person name="Ngan C.Y."/>
            <person name="Orejas M."/>
            <person name="Orosz E."/>
            <person name="Ouedraogo J.P."/>
            <person name="Overkamp K.M."/>
            <person name="Park H.-S."/>
            <person name="Perrone G."/>
            <person name="Piumi F."/>
            <person name="Punt P.J."/>
            <person name="Ram A.F."/>
            <person name="Ramon A."/>
            <person name="Rauscher S."/>
            <person name="Record E."/>
            <person name="Riano-Pachon D.M."/>
            <person name="Robert V."/>
            <person name="Roehrig J."/>
            <person name="Ruller R."/>
            <person name="Salamov A."/>
            <person name="Salih N.S."/>
            <person name="Samson R.A."/>
            <person name="Sandor E."/>
            <person name="Sanguinetti M."/>
            <person name="Schuetze T."/>
            <person name="Sepcic K."/>
            <person name="Shelest E."/>
            <person name="Sherlock G."/>
            <person name="Sophianopoulou V."/>
            <person name="Squina F.M."/>
            <person name="Sun H."/>
            <person name="Susca A."/>
            <person name="Todd R.B."/>
            <person name="Tsang A."/>
            <person name="Unkles S.E."/>
            <person name="van de Wiele N."/>
            <person name="van Rossen-Uffink D."/>
            <person name="Oliveira J.V."/>
            <person name="Vesth T.C."/>
            <person name="Visser J."/>
            <person name="Yu J.-H."/>
            <person name="Zhou M."/>
            <person name="Andersen M.R."/>
            <person name="Archer D.B."/>
            <person name="Baker S.E."/>
            <person name="Benoit I."/>
            <person name="Brakhage A.A."/>
            <person name="Braus G.H."/>
            <person name="Fischer R."/>
            <person name="Frisvad J.C."/>
            <person name="Goldman G.H."/>
            <person name="Houbraken J."/>
            <person name="Oakley B."/>
            <person name="Pocsi I."/>
            <person name="Scazzocchio C."/>
            <person name="Seiboth B."/>
            <person name="vanKuyk P.A."/>
            <person name="Wortman J."/>
            <person name="Dyer P.S."/>
            <person name="Grigoriev I.V."/>
        </authorList>
    </citation>
    <scope>NUCLEOTIDE SEQUENCE [LARGE SCALE GENOMIC DNA]</scope>
    <source>
        <strain evidence="2">CBS 101740 / IMI 381727 / IBT 21946</strain>
    </source>
</reference>
<name>A0A1L9U2D6_ASPBC</name>
<dbReference type="RefSeq" id="XP_067473082.1">
    <property type="nucleotide sequence ID" value="XM_067625046.1"/>
</dbReference>
<sequence>MPAWLCREVRQRAAPGSTCTGMGVVCTTPTTAALETTPAPAVEELGCILPAMRSTPIMTYCRVVVVLAPYFSGPWITRYSFKLLCYTSRRVTYIFSLNRNIAPGTPNSTMGQKSRLIS</sequence>
<dbReference type="Proteomes" id="UP000184499">
    <property type="component" value="Unassembled WGS sequence"/>
</dbReference>
<protein>
    <submittedName>
        <fullName evidence="1">Uncharacterized protein</fullName>
    </submittedName>
</protein>
<dbReference type="EMBL" id="KV878706">
    <property type="protein sequence ID" value="OJJ65831.1"/>
    <property type="molecule type" value="Genomic_DNA"/>
</dbReference>
<gene>
    <name evidence="1" type="ORF">ASPBRDRAFT_437046</name>
</gene>
<dbReference type="VEuPathDB" id="FungiDB:ASPBRDRAFT_437046"/>